<evidence type="ECO:0000313" key="2">
    <source>
        <dbReference type="Proteomes" id="UP000805193"/>
    </source>
</evidence>
<organism evidence="1 2">
    <name type="scientific">Ixodes persulcatus</name>
    <name type="common">Taiga tick</name>
    <dbReference type="NCBI Taxonomy" id="34615"/>
    <lineage>
        <taxon>Eukaryota</taxon>
        <taxon>Metazoa</taxon>
        <taxon>Ecdysozoa</taxon>
        <taxon>Arthropoda</taxon>
        <taxon>Chelicerata</taxon>
        <taxon>Arachnida</taxon>
        <taxon>Acari</taxon>
        <taxon>Parasitiformes</taxon>
        <taxon>Ixodida</taxon>
        <taxon>Ixodoidea</taxon>
        <taxon>Ixodidae</taxon>
        <taxon>Ixodinae</taxon>
        <taxon>Ixodes</taxon>
    </lineage>
</organism>
<dbReference type="EMBL" id="JABSTQ010010841">
    <property type="protein sequence ID" value="KAG0417452.1"/>
    <property type="molecule type" value="Genomic_DNA"/>
</dbReference>
<feature type="non-terminal residue" evidence="1">
    <location>
        <position position="143"/>
    </location>
</feature>
<dbReference type="Proteomes" id="UP000805193">
    <property type="component" value="Unassembled WGS sequence"/>
</dbReference>
<comment type="caution">
    <text evidence="1">The sequence shown here is derived from an EMBL/GenBank/DDBJ whole genome shotgun (WGS) entry which is preliminary data.</text>
</comment>
<reference evidence="1 2" key="1">
    <citation type="journal article" date="2020" name="Cell">
        <title>Large-Scale Comparative Analyses of Tick Genomes Elucidate Their Genetic Diversity and Vector Capacities.</title>
        <authorList>
            <consortium name="Tick Genome and Microbiome Consortium (TIGMIC)"/>
            <person name="Jia N."/>
            <person name="Wang J."/>
            <person name="Shi W."/>
            <person name="Du L."/>
            <person name="Sun Y."/>
            <person name="Zhan W."/>
            <person name="Jiang J.F."/>
            <person name="Wang Q."/>
            <person name="Zhang B."/>
            <person name="Ji P."/>
            <person name="Bell-Sakyi L."/>
            <person name="Cui X.M."/>
            <person name="Yuan T.T."/>
            <person name="Jiang B.G."/>
            <person name="Yang W.F."/>
            <person name="Lam T.T."/>
            <person name="Chang Q.C."/>
            <person name="Ding S.J."/>
            <person name="Wang X.J."/>
            <person name="Zhu J.G."/>
            <person name="Ruan X.D."/>
            <person name="Zhao L."/>
            <person name="Wei J.T."/>
            <person name="Ye R.Z."/>
            <person name="Que T.C."/>
            <person name="Du C.H."/>
            <person name="Zhou Y.H."/>
            <person name="Cheng J.X."/>
            <person name="Dai P.F."/>
            <person name="Guo W.B."/>
            <person name="Han X.H."/>
            <person name="Huang E.J."/>
            <person name="Li L.F."/>
            <person name="Wei W."/>
            <person name="Gao Y.C."/>
            <person name="Liu J.Z."/>
            <person name="Shao H.Z."/>
            <person name="Wang X."/>
            <person name="Wang C.C."/>
            <person name="Yang T.C."/>
            <person name="Huo Q.B."/>
            <person name="Li W."/>
            <person name="Chen H.Y."/>
            <person name="Chen S.E."/>
            <person name="Zhou L.G."/>
            <person name="Ni X.B."/>
            <person name="Tian J.H."/>
            <person name="Sheng Y."/>
            <person name="Liu T."/>
            <person name="Pan Y.S."/>
            <person name="Xia L.Y."/>
            <person name="Li J."/>
            <person name="Zhao F."/>
            <person name="Cao W.C."/>
        </authorList>
    </citation>
    <scope>NUCLEOTIDE SEQUENCE [LARGE SCALE GENOMIC DNA]</scope>
    <source>
        <strain evidence="1">Iper-2018</strain>
    </source>
</reference>
<name>A0AC60PCR2_IXOPE</name>
<feature type="non-terminal residue" evidence="1">
    <location>
        <position position="1"/>
    </location>
</feature>
<evidence type="ECO:0000313" key="1">
    <source>
        <dbReference type="EMBL" id="KAG0417452.1"/>
    </source>
</evidence>
<accession>A0AC60PCR2</accession>
<keyword evidence="2" id="KW-1185">Reference proteome</keyword>
<sequence length="143" mass="15931">SVEDDDKTSDRTMQDSSVMGYLLEVSPEKGNFEVYVERFEAFAAANKIDQATKQRGETISDFVVQIKKLAATCDFGTFLEEALQGRLILGLQKDAIRCKLLATDDKDLTFDRSYSSVFGMEAAQGHSKEVRRTEEPSTSTSVQ</sequence>
<gene>
    <name evidence="1" type="ORF">HPB47_005604</name>
</gene>
<protein>
    <submittedName>
        <fullName evidence="1">Uncharacterized protein</fullName>
    </submittedName>
</protein>
<proteinExistence type="predicted"/>